<keyword evidence="1" id="KW-0732">Signal</keyword>
<organism evidence="2 3">
    <name type="scientific">Novosphingobium aquae</name>
    <dbReference type="NCBI Taxonomy" id="3133435"/>
    <lineage>
        <taxon>Bacteria</taxon>
        <taxon>Pseudomonadati</taxon>
        <taxon>Pseudomonadota</taxon>
        <taxon>Alphaproteobacteria</taxon>
        <taxon>Sphingomonadales</taxon>
        <taxon>Sphingomonadaceae</taxon>
        <taxon>Novosphingobium</taxon>
    </lineage>
</organism>
<gene>
    <name evidence="2" type="ORF">WG900_01990</name>
</gene>
<proteinExistence type="predicted"/>
<dbReference type="Proteomes" id="UP001379235">
    <property type="component" value="Unassembled WGS sequence"/>
</dbReference>
<evidence type="ECO:0000256" key="1">
    <source>
        <dbReference type="SAM" id="SignalP"/>
    </source>
</evidence>
<evidence type="ECO:0000313" key="3">
    <source>
        <dbReference type="Proteomes" id="UP001379235"/>
    </source>
</evidence>
<comment type="caution">
    <text evidence="2">The sequence shown here is derived from an EMBL/GenBank/DDBJ whole genome shotgun (WGS) entry which is preliminary data.</text>
</comment>
<protein>
    <submittedName>
        <fullName evidence="2">Uncharacterized protein</fullName>
    </submittedName>
</protein>
<evidence type="ECO:0000313" key="2">
    <source>
        <dbReference type="EMBL" id="MEJ6008682.1"/>
    </source>
</evidence>
<accession>A0ABU8S409</accession>
<dbReference type="RefSeq" id="WP_339964288.1">
    <property type="nucleotide sequence ID" value="NZ_JBBHJY010000001.1"/>
</dbReference>
<feature type="chain" id="PRO_5047299749" evidence="1">
    <location>
        <begin position="23"/>
        <end position="61"/>
    </location>
</feature>
<feature type="signal peptide" evidence="1">
    <location>
        <begin position="1"/>
        <end position="22"/>
    </location>
</feature>
<reference evidence="2 3" key="1">
    <citation type="submission" date="2024-03" db="EMBL/GenBank/DDBJ databases">
        <authorList>
            <person name="Jo J.-H."/>
        </authorList>
    </citation>
    <scope>NUCLEOTIDE SEQUENCE [LARGE SCALE GENOMIC DNA]</scope>
    <source>
        <strain evidence="2 3">AS3R-12</strain>
    </source>
</reference>
<name>A0ABU8S409_9SPHN</name>
<keyword evidence="3" id="KW-1185">Reference proteome</keyword>
<sequence length="61" mass="6217">MSGFKTYAMCALAIAIAAAELAGWDVVPNIDATNAMNAIWAAITAAFLRSGSKADAASVLK</sequence>
<dbReference type="EMBL" id="JBBHJY010000001">
    <property type="protein sequence ID" value="MEJ6008682.1"/>
    <property type="molecule type" value="Genomic_DNA"/>
</dbReference>